<dbReference type="SUPFAM" id="SSF53697">
    <property type="entry name" value="SIS domain"/>
    <property type="match status" value="1"/>
</dbReference>
<dbReference type="PROSITE" id="PS51464">
    <property type="entry name" value="SIS"/>
    <property type="match status" value="1"/>
</dbReference>
<gene>
    <name evidence="2" type="ORF">IW256_003598</name>
</gene>
<dbReference type="Pfam" id="PF13580">
    <property type="entry name" value="SIS_2"/>
    <property type="match status" value="1"/>
</dbReference>
<keyword evidence="2" id="KW-0413">Isomerase</keyword>
<comment type="caution">
    <text evidence="2">The sequence shown here is derived from an EMBL/GenBank/DDBJ whole genome shotgun (WGS) entry which is preliminary data.</text>
</comment>
<feature type="domain" description="SIS" evidence="1">
    <location>
        <begin position="58"/>
        <end position="216"/>
    </location>
</feature>
<accession>A0A931DG69</accession>
<dbReference type="RefSeq" id="WP_197012087.1">
    <property type="nucleotide sequence ID" value="NZ_BAABES010000004.1"/>
</dbReference>
<dbReference type="CDD" id="cd05006">
    <property type="entry name" value="SIS_GmhA"/>
    <property type="match status" value="1"/>
</dbReference>
<dbReference type="PANTHER" id="PTHR30390:SF6">
    <property type="entry name" value="DNAA INITIATOR-ASSOCIATING PROTEIN DIAA"/>
    <property type="match status" value="1"/>
</dbReference>
<keyword evidence="3" id="KW-1185">Reference proteome</keyword>
<dbReference type="AlphaFoldDB" id="A0A931DG69"/>
<dbReference type="InterPro" id="IPR046348">
    <property type="entry name" value="SIS_dom_sf"/>
</dbReference>
<name>A0A931DG69_9ACTN</name>
<dbReference type="EMBL" id="JADOUA010000001">
    <property type="protein sequence ID" value="MBG6089485.1"/>
    <property type="molecule type" value="Genomic_DNA"/>
</dbReference>
<dbReference type="Proteomes" id="UP000614047">
    <property type="component" value="Unassembled WGS sequence"/>
</dbReference>
<sequence length="216" mass="22561">MTGVEALYPFLYAGETDLDAVLAEVRRSTAEKAAEIVALRDSLAGLHGDRLVACARRLAGSFRDGGRLFTFGNGGSSTDAQDLARLFLRPPPPARPLPAFSLPHDVAVLTALANDVGHEVVFARRLAALARPGDIAAGLSTSGGSANLLRAFDEAARLGMVTVGFAGYDGGPMAEAGTVGHLFVVPSSSVHRIQEAQATLYHVLWELTLLALDGGL</sequence>
<proteinExistence type="predicted"/>
<evidence type="ECO:0000313" key="2">
    <source>
        <dbReference type="EMBL" id="MBG6089485.1"/>
    </source>
</evidence>
<dbReference type="Gene3D" id="3.40.50.10490">
    <property type="entry name" value="Glucose-6-phosphate isomerase like protein, domain 1"/>
    <property type="match status" value="1"/>
</dbReference>
<dbReference type="GO" id="GO:0016853">
    <property type="term" value="F:isomerase activity"/>
    <property type="evidence" value="ECO:0007669"/>
    <property type="project" value="UniProtKB-KW"/>
</dbReference>
<dbReference type="EC" id="5.3.1.28" evidence="2"/>
<organism evidence="2 3">
    <name type="scientific">Actinomadura viridis</name>
    <dbReference type="NCBI Taxonomy" id="58110"/>
    <lineage>
        <taxon>Bacteria</taxon>
        <taxon>Bacillati</taxon>
        <taxon>Actinomycetota</taxon>
        <taxon>Actinomycetes</taxon>
        <taxon>Streptosporangiales</taxon>
        <taxon>Thermomonosporaceae</taxon>
        <taxon>Actinomadura</taxon>
    </lineage>
</organism>
<evidence type="ECO:0000259" key="1">
    <source>
        <dbReference type="PROSITE" id="PS51464"/>
    </source>
</evidence>
<reference evidence="2" key="1">
    <citation type="submission" date="2020-11" db="EMBL/GenBank/DDBJ databases">
        <title>Sequencing the genomes of 1000 actinobacteria strains.</title>
        <authorList>
            <person name="Klenk H.-P."/>
        </authorList>
    </citation>
    <scope>NUCLEOTIDE SEQUENCE</scope>
    <source>
        <strain evidence="2">DSM 43175</strain>
    </source>
</reference>
<dbReference type="GO" id="GO:0097367">
    <property type="term" value="F:carbohydrate derivative binding"/>
    <property type="evidence" value="ECO:0007669"/>
    <property type="project" value="InterPro"/>
</dbReference>
<protein>
    <submittedName>
        <fullName evidence="2">D-sedoheptulose 7-phosphate isomerase</fullName>
        <ecNumber evidence="2">5.3.1.28</ecNumber>
    </submittedName>
</protein>
<evidence type="ECO:0000313" key="3">
    <source>
        <dbReference type="Proteomes" id="UP000614047"/>
    </source>
</evidence>
<dbReference type="InterPro" id="IPR050099">
    <property type="entry name" value="SIS_GmhA/DiaA_subfam"/>
</dbReference>
<dbReference type="PANTHER" id="PTHR30390">
    <property type="entry name" value="SEDOHEPTULOSE 7-PHOSPHATE ISOMERASE / DNAA INITIATOR-ASSOCIATING FACTOR FOR REPLICATION INITIATION"/>
    <property type="match status" value="1"/>
</dbReference>
<dbReference type="InterPro" id="IPR035461">
    <property type="entry name" value="GmhA/DiaA"/>
</dbReference>
<dbReference type="GO" id="GO:1901135">
    <property type="term" value="P:carbohydrate derivative metabolic process"/>
    <property type="evidence" value="ECO:0007669"/>
    <property type="project" value="InterPro"/>
</dbReference>
<dbReference type="InterPro" id="IPR001347">
    <property type="entry name" value="SIS_dom"/>
</dbReference>